<gene>
    <name evidence="13" type="primary">galE</name>
    <name evidence="13" type="ORF">CQA62_01985</name>
</gene>
<evidence type="ECO:0000256" key="4">
    <source>
        <dbReference type="ARBA" id="ARBA00007637"/>
    </source>
</evidence>
<proteinExistence type="inferred from homology"/>
<sequence>MNLLFSGGCGYIGSHTAYEFLKNTQAKIVLLDNLSTGFRETFEYLNSKFPNRVSLFEVSLQEVEKIDAFLRENYFDCVIHFAASIIVSESVCNPLKYYLNNTLNTTNLINLCIQHKIKNFIFSSTAAVYGEPSVNPVVESTQTDPINPYGSSKLMSEWVLRDTALAHDFNYIALRYFNVAGSNVYNTPNELADAQGLGQRSLNATHLIKVASECAIGIRESMGIYGDDYSTPDGTCIRDYLHINDLARAHLSAYDYLLREQKSNIFNVGYNKGYSVKEVIATMKKVTGIDFKVKISPRREGDPAILIAGNDKLLAHTSWKPLYNDLELICKSSYEWEKNLRNKV</sequence>
<evidence type="ECO:0000256" key="11">
    <source>
        <dbReference type="ARBA" id="ARBA00033067"/>
    </source>
</evidence>
<dbReference type="SUPFAM" id="SSF51735">
    <property type="entry name" value="NAD(P)-binding Rossmann-fold domains"/>
    <property type="match status" value="1"/>
</dbReference>
<accession>A0A3D8IY12</accession>
<dbReference type="Proteomes" id="UP000257067">
    <property type="component" value="Unassembled WGS sequence"/>
</dbReference>
<evidence type="ECO:0000256" key="1">
    <source>
        <dbReference type="ARBA" id="ARBA00000083"/>
    </source>
</evidence>
<protein>
    <recommendedName>
        <fullName evidence="6">UDP-glucose 4-epimerase</fullName>
        <ecNumber evidence="5">5.1.3.2</ecNumber>
    </recommendedName>
    <alternativeName>
        <fullName evidence="11">Galactowaldenase</fullName>
    </alternativeName>
    <alternativeName>
        <fullName evidence="10">UDP-galactose 4-epimerase</fullName>
    </alternativeName>
</protein>
<dbReference type="NCBIfam" id="TIGR01179">
    <property type="entry name" value="galE"/>
    <property type="match status" value="1"/>
</dbReference>
<dbReference type="PANTHER" id="PTHR43725:SF53">
    <property type="entry name" value="UDP-ARABINOSE 4-EPIMERASE 1"/>
    <property type="match status" value="1"/>
</dbReference>
<evidence type="ECO:0000256" key="10">
    <source>
        <dbReference type="ARBA" id="ARBA00031367"/>
    </source>
</evidence>
<evidence type="ECO:0000256" key="2">
    <source>
        <dbReference type="ARBA" id="ARBA00001911"/>
    </source>
</evidence>
<dbReference type="Gene3D" id="3.90.25.10">
    <property type="entry name" value="UDP-galactose 4-epimerase, domain 1"/>
    <property type="match status" value="1"/>
</dbReference>
<keyword evidence="14" id="KW-1185">Reference proteome</keyword>
<evidence type="ECO:0000256" key="5">
    <source>
        <dbReference type="ARBA" id="ARBA00013189"/>
    </source>
</evidence>
<evidence type="ECO:0000256" key="6">
    <source>
        <dbReference type="ARBA" id="ARBA00018569"/>
    </source>
</evidence>
<dbReference type="EC" id="5.1.3.2" evidence="5"/>
<evidence type="ECO:0000313" key="13">
    <source>
        <dbReference type="EMBL" id="RDU69441.1"/>
    </source>
</evidence>
<dbReference type="PANTHER" id="PTHR43725">
    <property type="entry name" value="UDP-GLUCOSE 4-EPIMERASE"/>
    <property type="match status" value="1"/>
</dbReference>
<evidence type="ECO:0000313" key="14">
    <source>
        <dbReference type="Proteomes" id="UP000257067"/>
    </source>
</evidence>
<evidence type="ECO:0000256" key="9">
    <source>
        <dbReference type="ARBA" id="ARBA00023277"/>
    </source>
</evidence>
<dbReference type="OrthoDB" id="9801785at2"/>
<name>A0A3D8IY12_9HELI</name>
<reference evidence="13 14" key="1">
    <citation type="submission" date="2018-04" db="EMBL/GenBank/DDBJ databases">
        <title>Novel Campyloabacter and Helicobacter Species and Strains.</title>
        <authorList>
            <person name="Mannion A.J."/>
            <person name="Shen Z."/>
            <person name="Fox J.G."/>
        </authorList>
    </citation>
    <scope>NUCLEOTIDE SEQUENCE [LARGE SCALE GENOMIC DNA]</scope>
    <source>
        <strain evidence="13 14">ATCC 700242</strain>
    </source>
</reference>
<dbReference type="GO" id="GO:0003978">
    <property type="term" value="F:UDP-glucose 4-epimerase activity"/>
    <property type="evidence" value="ECO:0007669"/>
    <property type="project" value="UniProtKB-EC"/>
</dbReference>
<dbReference type="AlphaFoldDB" id="A0A3D8IY12"/>
<dbReference type="InterPro" id="IPR036291">
    <property type="entry name" value="NAD(P)-bd_dom_sf"/>
</dbReference>
<comment type="cofactor">
    <cofactor evidence="2">
        <name>NAD(+)</name>
        <dbReference type="ChEBI" id="CHEBI:57540"/>
    </cofactor>
</comment>
<feature type="domain" description="NAD-dependent epimerase/dehydratase" evidence="12">
    <location>
        <begin position="6"/>
        <end position="269"/>
    </location>
</feature>
<dbReference type="Pfam" id="PF01370">
    <property type="entry name" value="Epimerase"/>
    <property type="match status" value="1"/>
</dbReference>
<evidence type="ECO:0000256" key="7">
    <source>
        <dbReference type="ARBA" id="ARBA00023027"/>
    </source>
</evidence>
<dbReference type="EMBL" id="NXLU01000002">
    <property type="protein sequence ID" value="RDU69441.1"/>
    <property type="molecule type" value="Genomic_DNA"/>
</dbReference>
<dbReference type="InterPro" id="IPR005886">
    <property type="entry name" value="UDP_G4E"/>
</dbReference>
<comment type="similarity">
    <text evidence="4">Belongs to the NAD(P)-dependent epimerase/dehydratase family.</text>
</comment>
<keyword evidence="8" id="KW-0413">Isomerase</keyword>
<dbReference type="RefSeq" id="WP_104724607.1">
    <property type="nucleotide sequence ID" value="NZ_FZNE01000003.1"/>
</dbReference>
<comment type="catalytic activity">
    <reaction evidence="1">
        <text>UDP-alpha-D-glucose = UDP-alpha-D-galactose</text>
        <dbReference type="Rhea" id="RHEA:22168"/>
        <dbReference type="ChEBI" id="CHEBI:58885"/>
        <dbReference type="ChEBI" id="CHEBI:66914"/>
        <dbReference type="EC" id="5.1.3.2"/>
    </reaction>
</comment>
<keyword evidence="9" id="KW-0119">Carbohydrate metabolism</keyword>
<dbReference type="GO" id="GO:0033499">
    <property type="term" value="P:galactose catabolic process via UDP-galactose, Leloir pathway"/>
    <property type="evidence" value="ECO:0007669"/>
    <property type="project" value="TreeGrafter"/>
</dbReference>
<evidence type="ECO:0000256" key="3">
    <source>
        <dbReference type="ARBA" id="ARBA00004947"/>
    </source>
</evidence>
<evidence type="ECO:0000256" key="8">
    <source>
        <dbReference type="ARBA" id="ARBA00023235"/>
    </source>
</evidence>
<dbReference type="UniPathway" id="UPA00214"/>
<dbReference type="Gene3D" id="3.40.50.720">
    <property type="entry name" value="NAD(P)-binding Rossmann-like Domain"/>
    <property type="match status" value="1"/>
</dbReference>
<comment type="caution">
    <text evidence="13">The sequence shown here is derived from an EMBL/GenBank/DDBJ whole genome shotgun (WGS) entry which is preliminary data.</text>
</comment>
<dbReference type="InterPro" id="IPR001509">
    <property type="entry name" value="Epimerase_deHydtase"/>
</dbReference>
<keyword evidence="7" id="KW-0520">NAD</keyword>
<comment type="pathway">
    <text evidence="3">Carbohydrate metabolism; galactose metabolism.</text>
</comment>
<evidence type="ECO:0000259" key="12">
    <source>
        <dbReference type="Pfam" id="PF01370"/>
    </source>
</evidence>
<organism evidence="13 14">
    <name type="scientific">Helicobacter cholecystus</name>
    <dbReference type="NCBI Taxonomy" id="45498"/>
    <lineage>
        <taxon>Bacteria</taxon>
        <taxon>Pseudomonadati</taxon>
        <taxon>Campylobacterota</taxon>
        <taxon>Epsilonproteobacteria</taxon>
        <taxon>Campylobacterales</taxon>
        <taxon>Helicobacteraceae</taxon>
        <taxon>Helicobacter</taxon>
    </lineage>
</organism>